<accession>A0A0F9JRL4</accession>
<reference evidence="1" key="1">
    <citation type="journal article" date="2015" name="Nature">
        <title>Complex archaea that bridge the gap between prokaryotes and eukaryotes.</title>
        <authorList>
            <person name="Spang A."/>
            <person name="Saw J.H."/>
            <person name="Jorgensen S.L."/>
            <person name="Zaremba-Niedzwiedzka K."/>
            <person name="Martijn J."/>
            <person name="Lind A.E."/>
            <person name="van Eijk R."/>
            <person name="Schleper C."/>
            <person name="Guy L."/>
            <person name="Ettema T.J."/>
        </authorList>
    </citation>
    <scope>NUCLEOTIDE SEQUENCE</scope>
</reference>
<comment type="caution">
    <text evidence="1">The sequence shown here is derived from an EMBL/GenBank/DDBJ whole genome shotgun (WGS) entry which is preliminary data.</text>
</comment>
<gene>
    <name evidence="1" type="ORF">LCGC14_1419540</name>
</gene>
<proteinExistence type="predicted"/>
<dbReference type="EMBL" id="LAZR01009451">
    <property type="protein sequence ID" value="KKM72529.1"/>
    <property type="molecule type" value="Genomic_DNA"/>
</dbReference>
<evidence type="ECO:0000313" key="1">
    <source>
        <dbReference type="EMBL" id="KKM72529.1"/>
    </source>
</evidence>
<dbReference type="AlphaFoldDB" id="A0A0F9JRL4"/>
<organism evidence="1">
    <name type="scientific">marine sediment metagenome</name>
    <dbReference type="NCBI Taxonomy" id="412755"/>
    <lineage>
        <taxon>unclassified sequences</taxon>
        <taxon>metagenomes</taxon>
        <taxon>ecological metagenomes</taxon>
    </lineage>
</organism>
<name>A0A0F9JRL4_9ZZZZ</name>
<sequence>MEIITTITFDLEELQKFLKEDCAETEYNSGSGPIETSETYFRINESDGRIYGVRICHMFNNTINIDYFFDKYIKGEIK</sequence>
<protein>
    <submittedName>
        <fullName evidence="1">Uncharacterized protein</fullName>
    </submittedName>
</protein>